<keyword evidence="3" id="KW-1185">Reference proteome</keyword>
<evidence type="ECO:0000313" key="3">
    <source>
        <dbReference type="Proteomes" id="UP000006039"/>
    </source>
</evidence>
<protein>
    <submittedName>
        <fullName evidence="1 2">Uncharacterized protein</fullName>
    </submittedName>
</protein>
<dbReference type="HOGENOM" id="CLU_2885909_0_0_1"/>
<dbReference type="Proteomes" id="UP000006039">
    <property type="component" value="Unassembled WGS sequence"/>
</dbReference>
<evidence type="ECO:0000313" key="1">
    <source>
        <dbReference type="EMBL" id="EJT79549.1"/>
    </source>
</evidence>
<gene>
    <name evidence="2" type="primary">20345092</name>
    <name evidence="1" type="ORF">GGTG_04634</name>
</gene>
<reference evidence="1" key="3">
    <citation type="submission" date="2010-09" db="EMBL/GenBank/DDBJ databases">
        <title>Annotation of Gaeumannomyces graminis var. tritici R3-111a-1.</title>
        <authorList>
            <consortium name="The Broad Institute Genome Sequencing Platform"/>
            <person name="Ma L.-J."/>
            <person name="Dead R."/>
            <person name="Young S.K."/>
            <person name="Zeng Q."/>
            <person name="Gargeya S."/>
            <person name="Fitzgerald M."/>
            <person name="Haas B."/>
            <person name="Abouelleil A."/>
            <person name="Alvarado L."/>
            <person name="Arachchi H.M."/>
            <person name="Berlin A."/>
            <person name="Brown A."/>
            <person name="Chapman S.B."/>
            <person name="Chen Z."/>
            <person name="Dunbar C."/>
            <person name="Freedman E."/>
            <person name="Gearin G."/>
            <person name="Gellesch M."/>
            <person name="Goldberg J."/>
            <person name="Griggs A."/>
            <person name="Gujja S."/>
            <person name="Heiman D."/>
            <person name="Howarth C."/>
            <person name="Larson L."/>
            <person name="Lui A."/>
            <person name="MacDonald P.J.P."/>
            <person name="Mehta T."/>
            <person name="Montmayeur A."/>
            <person name="Murphy C."/>
            <person name="Neiman D."/>
            <person name="Pearson M."/>
            <person name="Priest M."/>
            <person name="Roberts A."/>
            <person name="Saif S."/>
            <person name="Shea T."/>
            <person name="Shenoy N."/>
            <person name="Sisk P."/>
            <person name="Stolte C."/>
            <person name="Sykes S."/>
            <person name="Yandava C."/>
            <person name="Wortman J."/>
            <person name="Nusbaum C."/>
            <person name="Birren B."/>
        </authorList>
    </citation>
    <scope>NUCLEOTIDE SEQUENCE</scope>
    <source>
        <strain evidence="1">R3-111a-1</strain>
    </source>
</reference>
<accession>J3NTN4</accession>
<dbReference type="AlphaFoldDB" id="J3NTN4"/>
<dbReference type="GeneID" id="20345092"/>
<proteinExistence type="predicted"/>
<reference evidence="2" key="4">
    <citation type="journal article" date="2015" name="G3 (Bethesda)">
        <title>Genome sequences of three phytopathogenic species of the Magnaporthaceae family of fungi.</title>
        <authorList>
            <person name="Okagaki L.H."/>
            <person name="Nunes C.C."/>
            <person name="Sailsbery J."/>
            <person name="Clay B."/>
            <person name="Brown D."/>
            <person name="John T."/>
            <person name="Oh Y."/>
            <person name="Young N."/>
            <person name="Fitzgerald M."/>
            <person name="Haas B.J."/>
            <person name="Zeng Q."/>
            <person name="Young S."/>
            <person name="Adiconis X."/>
            <person name="Fan L."/>
            <person name="Levin J.Z."/>
            <person name="Mitchell T.K."/>
            <person name="Okubara P.A."/>
            <person name="Farman M.L."/>
            <person name="Kohn L.M."/>
            <person name="Birren B."/>
            <person name="Ma L.-J."/>
            <person name="Dean R.A."/>
        </authorList>
    </citation>
    <scope>NUCLEOTIDE SEQUENCE</scope>
    <source>
        <strain evidence="2">R3-111a-1</strain>
    </source>
</reference>
<dbReference type="VEuPathDB" id="FungiDB:GGTG_04634"/>
<reference evidence="3" key="1">
    <citation type="submission" date="2010-07" db="EMBL/GenBank/DDBJ databases">
        <title>The genome sequence of Gaeumannomyces graminis var. tritici strain R3-111a-1.</title>
        <authorList>
            <consortium name="The Broad Institute Genome Sequencing Platform"/>
            <person name="Ma L.-J."/>
            <person name="Dead R."/>
            <person name="Young S."/>
            <person name="Zeng Q."/>
            <person name="Koehrsen M."/>
            <person name="Alvarado L."/>
            <person name="Berlin A."/>
            <person name="Chapman S.B."/>
            <person name="Chen Z."/>
            <person name="Freedman E."/>
            <person name="Gellesch M."/>
            <person name="Goldberg J."/>
            <person name="Griggs A."/>
            <person name="Gujja S."/>
            <person name="Heilman E.R."/>
            <person name="Heiman D."/>
            <person name="Hepburn T."/>
            <person name="Howarth C."/>
            <person name="Jen D."/>
            <person name="Larson L."/>
            <person name="Mehta T."/>
            <person name="Neiman D."/>
            <person name="Pearson M."/>
            <person name="Roberts A."/>
            <person name="Saif S."/>
            <person name="Shea T."/>
            <person name="Shenoy N."/>
            <person name="Sisk P."/>
            <person name="Stolte C."/>
            <person name="Sykes S."/>
            <person name="Walk T."/>
            <person name="White J."/>
            <person name="Yandava C."/>
            <person name="Haas B."/>
            <person name="Nusbaum C."/>
            <person name="Birren B."/>
        </authorList>
    </citation>
    <scope>NUCLEOTIDE SEQUENCE [LARGE SCALE GENOMIC DNA]</scope>
    <source>
        <strain evidence="3">R3-111a-1</strain>
    </source>
</reference>
<sequence length="63" mass="6652">MVHKGMTLGCGADVRSIGRAELGSPSSERAQSFESFAGLCLAIVSPSFVRCGTSKWIPLRPPT</sequence>
<evidence type="ECO:0000313" key="2">
    <source>
        <dbReference type="EnsemblFungi" id="EJT79549"/>
    </source>
</evidence>
<dbReference type="RefSeq" id="XP_009220694.1">
    <property type="nucleotide sequence ID" value="XM_009222430.1"/>
</dbReference>
<dbReference type="EnsemblFungi" id="EJT79549">
    <property type="protein sequence ID" value="EJT79549"/>
    <property type="gene ID" value="GGTG_04634"/>
</dbReference>
<dbReference type="EMBL" id="GL385396">
    <property type="protein sequence ID" value="EJT79549.1"/>
    <property type="molecule type" value="Genomic_DNA"/>
</dbReference>
<name>J3NTN4_GAET3</name>
<organism evidence="1">
    <name type="scientific">Gaeumannomyces tritici (strain R3-111a-1)</name>
    <name type="common">Wheat and barley take-all root rot fungus</name>
    <name type="synonym">Gaeumannomyces graminis var. tritici</name>
    <dbReference type="NCBI Taxonomy" id="644352"/>
    <lineage>
        <taxon>Eukaryota</taxon>
        <taxon>Fungi</taxon>
        <taxon>Dikarya</taxon>
        <taxon>Ascomycota</taxon>
        <taxon>Pezizomycotina</taxon>
        <taxon>Sordariomycetes</taxon>
        <taxon>Sordariomycetidae</taxon>
        <taxon>Magnaporthales</taxon>
        <taxon>Magnaporthaceae</taxon>
        <taxon>Gaeumannomyces</taxon>
    </lineage>
</organism>
<reference evidence="2" key="5">
    <citation type="submission" date="2018-04" db="UniProtKB">
        <authorList>
            <consortium name="EnsemblFungi"/>
        </authorList>
    </citation>
    <scope>IDENTIFICATION</scope>
    <source>
        <strain evidence="2">R3-111a-1</strain>
    </source>
</reference>
<reference evidence="1" key="2">
    <citation type="submission" date="2010-07" db="EMBL/GenBank/DDBJ databases">
        <authorList>
            <consortium name="The Broad Institute Genome Sequencing Platform"/>
            <consortium name="Broad Institute Genome Sequencing Center for Infectious Disease"/>
            <person name="Ma L.-J."/>
            <person name="Dead R."/>
            <person name="Young S."/>
            <person name="Zeng Q."/>
            <person name="Koehrsen M."/>
            <person name="Alvarado L."/>
            <person name="Berlin A."/>
            <person name="Chapman S.B."/>
            <person name="Chen Z."/>
            <person name="Freedman E."/>
            <person name="Gellesch M."/>
            <person name="Goldberg J."/>
            <person name="Griggs A."/>
            <person name="Gujja S."/>
            <person name="Heilman E.R."/>
            <person name="Heiman D."/>
            <person name="Hepburn T."/>
            <person name="Howarth C."/>
            <person name="Jen D."/>
            <person name="Larson L."/>
            <person name="Mehta T."/>
            <person name="Neiman D."/>
            <person name="Pearson M."/>
            <person name="Roberts A."/>
            <person name="Saif S."/>
            <person name="Shea T."/>
            <person name="Shenoy N."/>
            <person name="Sisk P."/>
            <person name="Stolte C."/>
            <person name="Sykes S."/>
            <person name="Walk T."/>
            <person name="White J."/>
            <person name="Yandava C."/>
            <person name="Haas B."/>
            <person name="Nusbaum C."/>
            <person name="Birren B."/>
        </authorList>
    </citation>
    <scope>NUCLEOTIDE SEQUENCE</scope>
    <source>
        <strain evidence="1">R3-111a-1</strain>
    </source>
</reference>